<feature type="domain" description="IPTL-CTERM protein sorting" evidence="6">
    <location>
        <begin position="458"/>
        <end position="484"/>
    </location>
</feature>
<feature type="compositionally biased region" description="Acidic residues" evidence="5">
    <location>
        <begin position="205"/>
        <end position="216"/>
    </location>
</feature>
<dbReference type="AlphaFoldDB" id="A0A975F821"/>
<feature type="region of interest" description="Disordered" evidence="5">
    <location>
        <begin position="204"/>
        <end position="457"/>
    </location>
</feature>
<dbReference type="KEGG" id="tun:J9260_13455"/>
<evidence type="ECO:0000256" key="5">
    <source>
        <dbReference type="SAM" id="MobiDB-lite"/>
    </source>
</evidence>
<keyword evidence="8" id="KW-1185">Reference proteome</keyword>
<protein>
    <submittedName>
        <fullName evidence="7">IPTL-CTERM sorting domain-containing protein</fullName>
    </submittedName>
</protein>
<dbReference type="InterPro" id="IPR026442">
    <property type="entry name" value="IPTL_CTERM"/>
</dbReference>
<feature type="compositionally biased region" description="Low complexity" evidence="5">
    <location>
        <begin position="349"/>
        <end position="360"/>
    </location>
</feature>
<name>A0A975F821_9GAMM</name>
<evidence type="ECO:0000259" key="6">
    <source>
        <dbReference type="Pfam" id="PF18203"/>
    </source>
</evidence>
<evidence type="ECO:0000313" key="7">
    <source>
        <dbReference type="EMBL" id="QTR52704.1"/>
    </source>
</evidence>
<evidence type="ECO:0000256" key="1">
    <source>
        <dbReference type="ARBA" id="ARBA00004613"/>
    </source>
</evidence>
<dbReference type="Gene3D" id="4.10.1080.10">
    <property type="entry name" value="TSP type-3 repeat"/>
    <property type="match status" value="1"/>
</dbReference>
<feature type="compositionally biased region" description="Basic and acidic residues" evidence="5">
    <location>
        <begin position="384"/>
        <end position="396"/>
    </location>
</feature>
<dbReference type="RefSeq" id="WP_210218244.1">
    <property type="nucleotide sequence ID" value="NZ_CP072793.1"/>
</dbReference>
<gene>
    <name evidence="7" type="ORF">J9260_13455</name>
</gene>
<dbReference type="Pfam" id="PF18884">
    <property type="entry name" value="TSP3_bac"/>
    <property type="match status" value="5"/>
</dbReference>
<dbReference type="PANTHER" id="PTHR37467:SF1">
    <property type="entry name" value="EXPORTED CALCIUM-BINDING GLYCOPROTEIN"/>
    <property type="match status" value="1"/>
</dbReference>
<evidence type="ECO:0000313" key="8">
    <source>
        <dbReference type="Proteomes" id="UP000672009"/>
    </source>
</evidence>
<dbReference type="InterPro" id="IPR053180">
    <property type="entry name" value="Ca-binding_acidic-repeat"/>
</dbReference>
<comment type="subcellular location">
    <subcellularLocation>
        <location evidence="1">Secreted</location>
    </subcellularLocation>
</comment>
<dbReference type="Proteomes" id="UP000672009">
    <property type="component" value="Chromosome"/>
</dbReference>
<keyword evidence="3" id="KW-0732">Signal</keyword>
<dbReference type="Pfam" id="PF18203">
    <property type="entry name" value="IPTL-CTERM"/>
    <property type="match status" value="1"/>
</dbReference>
<dbReference type="PANTHER" id="PTHR37467">
    <property type="entry name" value="EXPORTED CALCIUM-BINDING GLYCOPROTEIN-RELATED"/>
    <property type="match status" value="1"/>
</dbReference>
<organism evidence="7 8">
    <name type="scientific">Thiothrix unzii</name>
    <dbReference type="NCBI Taxonomy" id="111769"/>
    <lineage>
        <taxon>Bacteria</taxon>
        <taxon>Pseudomonadati</taxon>
        <taxon>Pseudomonadota</taxon>
        <taxon>Gammaproteobacteria</taxon>
        <taxon>Thiotrichales</taxon>
        <taxon>Thiotrichaceae</taxon>
        <taxon>Thiothrix</taxon>
    </lineage>
</organism>
<evidence type="ECO:0000256" key="4">
    <source>
        <dbReference type="ARBA" id="ARBA00022837"/>
    </source>
</evidence>
<dbReference type="InterPro" id="IPR059100">
    <property type="entry name" value="TSP3_bac"/>
</dbReference>
<keyword evidence="4" id="KW-0106">Calcium</keyword>
<feature type="compositionally biased region" description="Basic and acidic residues" evidence="5">
    <location>
        <begin position="229"/>
        <end position="269"/>
    </location>
</feature>
<reference evidence="7" key="1">
    <citation type="submission" date="2021-04" db="EMBL/GenBank/DDBJ databases">
        <title>Genomics, taxonomy and metabolism of representatives of sulfur bacteria of the genus Thiothrix: Thiothrix fructosivorans QT, Thiothrix unzii A1T and three new species, Thiothrix subterranea sp. nov., Thiothrix litoralis sp. nov. and 'Candidatus Thiothrix anitrata' sp. nov.</title>
        <authorList>
            <person name="Ravin N.V."/>
            <person name="Smolyakov D."/>
            <person name="Rudenko T.S."/>
            <person name="Mardanov A.V."/>
            <person name="Beletsky A.V."/>
            <person name="Markov N.D."/>
            <person name="Fomenkov A.I."/>
            <person name="Roberts R.J."/>
            <person name="Karnachuk O.V."/>
            <person name="Novikov A."/>
            <person name="Grabovich M.Y."/>
        </authorList>
    </citation>
    <scope>NUCLEOTIDE SEQUENCE</scope>
    <source>
        <strain evidence="7">A1</strain>
    </source>
</reference>
<dbReference type="NCBIfam" id="TIGR04174">
    <property type="entry name" value="IPTL_CTERM"/>
    <property type="match status" value="1"/>
</dbReference>
<feature type="compositionally biased region" description="Basic and acidic residues" evidence="5">
    <location>
        <begin position="278"/>
        <end position="287"/>
    </location>
</feature>
<sequence length="490" mass="52423">MLLILMQAWQPALAAGAGDGVKYRIAWDATDSRYHVFLQPTSTPLPDESYSGATVTVRVPHLTGADRFAFTDNSIQSVDKTTWTVEEVRAEEDDGSCSSTRECQVDNADFDYLTFIMDIRQLNVFALQSMQEVEAFSFAAASGCLSGVEVMPDDDLFNVMAELNSRNVANFFINKGWRRNANDPMWTSNENHYLGSYGGAVNCSEDPDGSADDDSDGLTNAEEGTLGTDPKKADSDNDGLSDREEVKVTKTDPLKADTDDDGKNDKTEVGSDLNNPQDTDKDTKIDALESSILDADNDGVVNERDAEDGNPNNDSDGDGYGNMEEKVAGTDPLDPASKPSTSTDDDADGLTNTEEGTLGTDPKKADTDGDGEEDGAEVGADINNPKDTDGDEKIDALESSILDADNDGVMNERDAKDGDPNNDSDGDGYGNMEEKVAGTDPLDPASKPSTPPQPTHIAVPTLTQWAQIALALLLGGVAALRVSRANKRDS</sequence>
<dbReference type="EMBL" id="CP072793">
    <property type="protein sequence ID" value="QTR52704.1"/>
    <property type="molecule type" value="Genomic_DNA"/>
</dbReference>
<proteinExistence type="predicted"/>
<evidence type="ECO:0000256" key="2">
    <source>
        <dbReference type="ARBA" id="ARBA00022525"/>
    </source>
</evidence>
<keyword evidence="2" id="KW-0964">Secreted</keyword>
<accession>A0A975F821</accession>
<feature type="compositionally biased region" description="Basic and acidic residues" evidence="5">
    <location>
        <begin position="410"/>
        <end position="419"/>
    </location>
</feature>
<dbReference type="InterPro" id="IPR028974">
    <property type="entry name" value="TSP_type-3_rpt"/>
</dbReference>
<dbReference type="GO" id="GO:0005509">
    <property type="term" value="F:calcium ion binding"/>
    <property type="evidence" value="ECO:0007669"/>
    <property type="project" value="InterPro"/>
</dbReference>
<evidence type="ECO:0000256" key="3">
    <source>
        <dbReference type="ARBA" id="ARBA00022729"/>
    </source>
</evidence>